<dbReference type="RefSeq" id="WP_102712782.1">
    <property type="nucleotide sequence ID" value="NZ_PJKA01000006.1"/>
</dbReference>
<organism evidence="3 4">
    <name type="scientific">Akkermansia muciniphila</name>
    <dbReference type="NCBI Taxonomy" id="239935"/>
    <lineage>
        <taxon>Bacteria</taxon>
        <taxon>Pseudomonadati</taxon>
        <taxon>Verrucomicrobiota</taxon>
        <taxon>Verrucomicrobiia</taxon>
        <taxon>Verrucomicrobiales</taxon>
        <taxon>Akkermansiaceae</taxon>
        <taxon>Akkermansia</taxon>
    </lineage>
</organism>
<dbReference type="SUPFAM" id="SSF103515">
    <property type="entry name" value="Autotransporter"/>
    <property type="match status" value="1"/>
</dbReference>
<feature type="chain" id="PRO_5014802389" description="Autotransporter domain-containing protein" evidence="1">
    <location>
        <begin position="24"/>
        <end position="1318"/>
    </location>
</feature>
<dbReference type="SMART" id="SM00869">
    <property type="entry name" value="Autotransporter"/>
    <property type="match status" value="1"/>
</dbReference>
<name>A0A2N8HFA8_9BACT</name>
<dbReference type="InterPro" id="IPR024079">
    <property type="entry name" value="MetalloPept_cat_dom_sf"/>
</dbReference>
<proteinExistence type="predicted"/>
<accession>A0A2N8HFA8</accession>
<feature type="domain" description="Autotransporter" evidence="2">
    <location>
        <begin position="1033"/>
        <end position="1318"/>
    </location>
</feature>
<dbReference type="Gene3D" id="3.40.390.10">
    <property type="entry name" value="Collagenase (Catalytic Domain)"/>
    <property type="match status" value="1"/>
</dbReference>
<dbReference type="PROSITE" id="PS51208">
    <property type="entry name" value="AUTOTRANSPORTER"/>
    <property type="match status" value="1"/>
</dbReference>
<feature type="signal peptide" evidence="1">
    <location>
        <begin position="1"/>
        <end position="23"/>
    </location>
</feature>
<dbReference type="SUPFAM" id="SSF51126">
    <property type="entry name" value="Pectin lyase-like"/>
    <property type="match status" value="1"/>
</dbReference>
<evidence type="ECO:0000256" key="1">
    <source>
        <dbReference type="SAM" id="SignalP"/>
    </source>
</evidence>
<keyword evidence="1" id="KW-0732">Signal</keyword>
<dbReference type="InterPro" id="IPR036709">
    <property type="entry name" value="Autotransporte_beta_dom_sf"/>
</dbReference>
<dbReference type="InterPro" id="IPR011050">
    <property type="entry name" value="Pectin_lyase_fold/virulence"/>
</dbReference>
<dbReference type="GO" id="GO:0008237">
    <property type="term" value="F:metallopeptidase activity"/>
    <property type="evidence" value="ECO:0007669"/>
    <property type="project" value="InterPro"/>
</dbReference>
<evidence type="ECO:0000313" key="3">
    <source>
        <dbReference type="EMBL" id="PNC18963.1"/>
    </source>
</evidence>
<dbReference type="Gene3D" id="2.40.128.130">
    <property type="entry name" value="Autotransporter beta-domain"/>
    <property type="match status" value="1"/>
</dbReference>
<dbReference type="Proteomes" id="UP000236000">
    <property type="component" value="Unassembled WGS sequence"/>
</dbReference>
<reference evidence="3 4" key="1">
    <citation type="journal article" date="2017" name="BMC Genomics">
        <title>Genome sequencing of 39 Akkermansia muciniphila isolates reveals its population structure, genomic and functional diverisity, and global distribution in mammalian gut microbiotas.</title>
        <authorList>
            <person name="Guo X."/>
            <person name="Li S."/>
            <person name="Zhang J."/>
            <person name="Wu F."/>
            <person name="Li X."/>
            <person name="Wu D."/>
            <person name="Zhang M."/>
            <person name="Ou Z."/>
            <person name="Jie Z."/>
            <person name="Yan Q."/>
            <person name="Li P."/>
            <person name="Yi J."/>
            <person name="Peng Y."/>
        </authorList>
    </citation>
    <scope>NUCLEOTIDE SEQUENCE [LARGE SCALE GENOMIC DNA]</scope>
    <source>
        <strain evidence="3 4">GP24</strain>
    </source>
</reference>
<evidence type="ECO:0000259" key="2">
    <source>
        <dbReference type="PROSITE" id="PS51208"/>
    </source>
</evidence>
<dbReference type="EMBL" id="PJKA01000006">
    <property type="protein sequence ID" value="PNC18963.1"/>
    <property type="molecule type" value="Genomic_DNA"/>
</dbReference>
<sequence length="1318" mass="136966">MKLTLFILSYLAGLSILAPMGWAATHEITTKNFHITLLGNGDGPADWMGTRDWSDAQIAAVTTTLNIWDDTFRNTASRKIEATISWGALEEGTLAASFSNYFEYDGENYNAATSTEIIWKEGEDVALDEGDMDFRLQFNPVYGFSTGNTTPQNSTDFISVLLHEIGHNVGFNSLNNAGAYGEYYTIWDSLITDAQGNHPGEAGFNYQSGVSYTIGSGGLTVYNPFIFNPGSSMSHVDALSDPDALMQYSIGTGIQRRNLSDQEKALLAEMGWVLKDDPTYYASVDGASITDQIDLDFFTSVLVNRNMTIDPGDGATIILPSLRGDKAEYNITITAGKSLTVNLSNTAMDSICAGEVIGNDANFIKTGGKNLMLAGGFSTTGALDMQQGGLVLSGASNTIGELKINGGAFGVSQLAREEVTAEVGKLTGTKGSINLLHSTLTLTGTDNTIYSGLQLVGTGTVALAEGKSLTFDGSNTIGDAIYIDGSRNGTVHITRGTLSFASQARMEIAALALDSGTSTLNAGATQNIVIHSITGDGILAAQGGKITLDTANPLTWNGALQGTGTLSKKGDGNLTLGGAGNAGFHLDSSSGAIILTAASSAYGAMTLNGGGISIFHASSTTRLNGQEGTLTLNDAALSISGTASLLTEKASITGTGILQLNADSMLTVRNGNKLDTDISISGSGLLAVQGGTFTLSGDARFDGAAVAVGADSAGAALDLGSTRNSVVGGLLGKGSVAFNNGVLGIHAEKSSVFSGSFQGNGTINKSGQAGWTYTGAGSNTLNLNITEGGVSLVRDSASPILLNSLTVGSSGTLTLSMASAGAAHNTTLLLNGASQFMNGSTVTLVINPLLAQNNTPFISTEDGATLTVQGDRNGTTLNIESNVAAPERTLELVLFEGDLVGADLNINAYGALGTYYSDLHAEERNGRIVLTGTRKADNALLATADTSNSAAGAVLLWNCDKIEDGTELGYLNRAVSDAWNDGDYSRANRLLSASAGTAIPGILAAQRSGLRREMTFLRNRAETMGLNPNNLPGDLPQVNGWIEANMGRDSLDGSNEGNGFTLSSWGGTAGLDVNCTENFTLGGAFSANYGDYSSDGADSASGNLDTYYVSLFGHYRHKKWGHSLILSGGWSDADITRSVRHDLGSYQTSFSTTGMSFGAMYELTYDLALNKRRTAILQPVANVSIMRSSVDGFNEAGAGGAGLRVDDMDITTGSVAAGMRLKGVLGTSLTGRDIMGEFRVLVSQDFGDDKAQANVAYLANPGLIQTIRGARLGRTGVQLGAGLNIPCADYGAVYVDGNADLRSGDTSIGAALGYRYNF</sequence>
<dbReference type="OrthoDB" id="614750at2"/>
<protein>
    <recommendedName>
        <fullName evidence="2">Autotransporter domain-containing protein</fullName>
    </recommendedName>
</protein>
<dbReference type="SUPFAM" id="SSF55486">
    <property type="entry name" value="Metalloproteases ('zincins'), catalytic domain"/>
    <property type="match status" value="1"/>
</dbReference>
<evidence type="ECO:0000313" key="4">
    <source>
        <dbReference type="Proteomes" id="UP000236000"/>
    </source>
</evidence>
<comment type="caution">
    <text evidence="3">The sequence shown here is derived from an EMBL/GenBank/DDBJ whole genome shotgun (WGS) entry which is preliminary data.</text>
</comment>
<gene>
    <name evidence="3" type="ORF">CXU22_04010</name>
</gene>
<dbReference type="InterPro" id="IPR005546">
    <property type="entry name" value="Autotransporte_beta"/>
</dbReference>
<dbReference type="Pfam" id="PF03797">
    <property type="entry name" value="Autotransporter"/>
    <property type="match status" value="1"/>
</dbReference>